<evidence type="ECO:0000313" key="1">
    <source>
        <dbReference type="EMBL" id="PRY46896.1"/>
    </source>
</evidence>
<gene>
    <name evidence="1" type="ORF">CLV43_1011177</name>
</gene>
<proteinExistence type="predicted"/>
<comment type="caution">
    <text evidence="1">The sequence shown here is derived from an EMBL/GenBank/DDBJ whole genome shotgun (WGS) entry which is preliminary data.</text>
</comment>
<name>A0A2T0TMK7_9PSEU</name>
<reference evidence="1 2" key="1">
    <citation type="submission" date="2018-03" db="EMBL/GenBank/DDBJ databases">
        <title>Genomic Encyclopedia of Archaeal and Bacterial Type Strains, Phase II (KMG-II): from individual species to whole genera.</title>
        <authorList>
            <person name="Goeker M."/>
        </authorList>
    </citation>
    <scope>NUCLEOTIDE SEQUENCE [LARGE SCALE GENOMIC DNA]</scope>
    <source>
        <strain evidence="1 2">DSM 44720</strain>
    </source>
</reference>
<sequence length="182" mass="20145">MDQELRAVYRGPGLAELWRLAVETMEAGKSAFSMRVADEETASALSVVLHKPVEVAARRQVSLVRLDEHLRQEGTSLVEVLRIVHGRAVEEPAGQMAWRSRWLAQVRRYEGIPEERFAEVIGVADRVLKVVLAGPEWEWPGELEDEVVRRVVVRGVALAFGVGVPGGVLEEGEVWRVAGFGG</sequence>
<organism evidence="1 2">
    <name type="scientific">Umezawaea tangerina</name>
    <dbReference type="NCBI Taxonomy" id="84725"/>
    <lineage>
        <taxon>Bacteria</taxon>
        <taxon>Bacillati</taxon>
        <taxon>Actinomycetota</taxon>
        <taxon>Actinomycetes</taxon>
        <taxon>Pseudonocardiales</taxon>
        <taxon>Pseudonocardiaceae</taxon>
        <taxon>Umezawaea</taxon>
    </lineage>
</organism>
<dbReference type="EMBL" id="PVTF01000001">
    <property type="protein sequence ID" value="PRY46896.1"/>
    <property type="molecule type" value="Genomic_DNA"/>
</dbReference>
<protein>
    <submittedName>
        <fullName evidence="1">Uncharacterized protein</fullName>
    </submittedName>
</protein>
<dbReference type="Proteomes" id="UP000239494">
    <property type="component" value="Unassembled WGS sequence"/>
</dbReference>
<evidence type="ECO:0000313" key="2">
    <source>
        <dbReference type="Proteomes" id="UP000239494"/>
    </source>
</evidence>
<dbReference type="AlphaFoldDB" id="A0A2T0TMK7"/>
<accession>A0A2T0TMK7</accession>
<keyword evidence="2" id="KW-1185">Reference proteome</keyword>